<evidence type="ECO:0000313" key="15">
    <source>
        <dbReference type="Proteomes" id="UP000053688"/>
    </source>
</evidence>
<evidence type="ECO:0000256" key="4">
    <source>
        <dbReference type="ARBA" id="ARBA00022475"/>
    </source>
</evidence>
<comment type="caution">
    <text evidence="14">The sequence shown here is derived from an EMBL/GenBank/DDBJ whole genome shotgun (WGS) entry which is preliminary data.</text>
</comment>
<comment type="similarity">
    <text evidence="2 10">Belongs to the GSP K family.</text>
</comment>
<dbReference type="InterPro" id="IPR049031">
    <property type="entry name" value="T2SSK_SAM-like_1st"/>
</dbReference>
<dbReference type="InterPro" id="IPR049179">
    <property type="entry name" value="T2SSK_SAM-like_2nd"/>
</dbReference>
<comment type="subcellular location">
    <subcellularLocation>
        <location evidence="1 10">Cell inner membrane</location>
    </subcellularLocation>
</comment>
<keyword evidence="5 10" id="KW-0997">Cell inner membrane</keyword>
<evidence type="ECO:0000256" key="3">
    <source>
        <dbReference type="ARBA" id="ARBA00022448"/>
    </source>
</evidence>
<evidence type="ECO:0000256" key="7">
    <source>
        <dbReference type="ARBA" id="ARBA00022927"/>
    </source>
</evidence>
<organism evidence="14 15">
    <name type="scientific">Candidatus Photodesmus katoptron Akat1</name>
    <dbReference type="NCBI Taxonomy" id="1236703"/>
    <lineage>
        <taxon>Bacteria</taxon>
        <taxon>Pseudomonadati</taxon>
        <taxon>Pseudomonadota</taxon>
        <taxon>Gammaproteobacteria</taxon>
        <taxon>Vibrionales</taxon>
        <taxon>Vibrionaceae</taxon>
        <taxon>Candidatus Photodesmus</taxon>
    </lineage>
</organism>
<dbReference type="PIRSF" id="PIRSF002786">
    <property type="entry name" value="XcpX"/>
    <property type="match status" value="1"/>
</dbReference>
<proteinExistence type="inferred from homology"/>
<feature type="domain" description="T2SS protein K second SAM-like" evidence="12">
    <location>
        <begin position="221"/>
        <end position="288"/>
    </location>
</feature>
<sequence>MAKTITVKQKGIALIIVLLSLVVIVSISASMSERLFIQFQRLSQQTDYEQAYWYSISAENLAKIIIKKSFQNNQNINLSQMWAINEQIYPLENGYIKGKISDKQACFNINALSFKRENKKIKDRPYLVEVFQTLLKILDINDYQAETIADSTWKFIEKNNDVNSLTEVKDIYYENKFPPYLAPKNLISDTTELRSVHQVSSKTMKIISPFICALPTNELHINVNTIITKQAKLLSALFLSHLSEVDSLSLIEQRPFHGWSSVKQFISEPKIASIHKSILNQAQQYLGVDSTYFELDSEIVIGKTQLRLRSLLSNYNRTTTKVVRRRFGGIYK</sequence>
<keyword evidence="8 11" id="KW-1133">Transmembrane helix</keyword>
<dbReference type="InterPro" id="IPR005628">
    <property type="entry name" value="GspK"/>
</dbReference>
<dbReference type="PANTHER" id="PTHR38831:SF1">
    <property type="entry name" value="TYPE II SECRETION SYSTEM PROTEIN K-RELATED"/>
    <property type="match status" value="1"/>
</dbReference>
<feature type="transmembrane region" description="Helical" evidence="11">
    <location>
        <begin position="12"/>
        <end position="31"/>
    </location>
</feature>
<dbReference type="PATRIC" id="fig|1236703.3.peg.872"/>
<dbReference type="Gene3D" id="1.10.40.60">
    <property type="entry name" value="EpsJ-like"/>
    <property type="match status" value="2"/>
</dbReference>
<dbReference type="SUPFAM" id="SSF158544">
    <property type="entry name" value="GspK insert domain-like"/>
    <property type="match status" value="2"/>
</dbReference>
<evidence type="ECO:0000259" key="13">
    <source>
        <dbReference type="Pfam" id="PF21687"/>
    </source>
</evidence>
<dbReference type="NCBIfam" id="NF037980">
    <property type="entry name" value="T2SS_GspK"/>
    <property type="match status" value="1"/>
</dbReference>
<gene>
    <name evidence="14" type="ORF">O1U_0838</name>
</gene>
<keyword evidence="9 10" id="KW-0472">Membrane</keyword>
<evidence type="ECO:0000313" key="14">
    <source>
        <dbReference type="EMBL" id="EPE37533.1"/>
    </source>
</evidence>
<keyword evidence="6 11" id="KW-0812">Transmembrane</keyword>
<dbReference type="eggNOG" id="COG3156">
    <property type="taxonomic scope" value="Bacteria"/>
</dbReference>
<keyword evidence="3 10" id="KW-0813">Transport</keyword>
<evidence type="ECO:0000256" key="5">
    <source>
        <dbReference type="ARBA" id="ARBA00022519"/>
    </source>
</evidence>
<reference evidence="14 15" key="1">
    <citation type="journal article" date="2014" name="Environ. Microbiol.">
        <title>Genomic signatures of obligate host dependence in the luminous bacterial symbiont of a vertebrate.</title>
        <authorList>
            <person name="Hendry T.A."/>
            <person name="de Wet J.R."/>
            <person name="Dunlap P.V."/>
        </authorList>
    </citation>
    <scope>NUCLEOTIDE SEQUENCE [LARGE SCALE GENOMIC DNA]</scope>
    <source>
        <strain evidence="14 15">Akat1</strain>
    </source>
</reference>
<feature type="domain" description="T2SS protein K first SAM-like" evidence="13">
    <location>
        <begin position="105"/>
        <end position="216"/>
    </location>
</feature>
<name>S3EH67_9GAMM</name>
<dbReference type="Gene3D" id="3.30.1300.30">
    <property type="entry name" value="GSPII I/J protein-like"/>
    <property type="match status" value="1"/>
</dbReference>
<evidence type="ECO:0000256" key="9">
    <source>
        <dbReference type="ARBA" id="ARBA00023136"/>
    </source>
</evidence>
<dbReference type="Pfam" id="PF21687">
    <property type="entry name" value="T2SSK_1st"/>
    <property type="match status" value="1"/>
</dbReference>
<protein>
    <recommendedName>
        <fullName evidence="10">Type II secretion system protein K</fullName>
    </recommendedName>
</protein>
<evidence type="ECO:0000256" key="6">
    <source>
        <dbReference type="ARBA" id="ARBA00022692"/>
    </source>
</evidence>
<dbReference type="STRING" id="28176.CF66_6016"/>
<evidence type="ECO:0000256" key="10">
    <source>
        <dbReference type="PIRNR" id="PIRNR002786"/>
    </source>
</evidence>
<accession>S3EH67</accession>
<dbReference type="EMBL" id="AMSD01000002">
    <property type="protein sequence ID" value="EPE37533.1"/>
    <property type="molecule type" value="Genomic_DNA"/>
</dbReference>
<dbReference type="InterPro" id="IPR038072">
    <property type="entry name" value="GspK_central_sf"/>
</dbReference>
<evidence type="ECO:0000256" key="11">
    <source>
        <dbReference type="SAM" id="Phobius"/>
    </source>
</evidence>
<keyword evidence="7" id="KW-0653">Protein transport</keyword>
<keyword evidence="4 10" id="KW-1003">Cell membrane</keyword>
<evidence type="ECO:0000259" key="12">
    <source>
        <dbReference type="Pfam" id="PF03934"/>
    </source>
</evidence>
<dbReference type="Pfam" id="PF03934">
    <property type="entry name" value="T2SSK"/>
    <property type="match status" value="1"/>
</dbReference>
<evidence type="ECO:0000256" key="8">
    <source>
        <dbReference type="ARBA" id="ARBA00022989"/>
    </source>
</evidence>
<evidence type="ECO:0000256" key="2">
    <source>
        <dbReference type="ARBA" id="ARBA00007246"/>
    </source>
</evidence>
<dbReference type="GO" id="GO:0009306">
    <property type="term" value="P:protein secretion"/>
    <property type="evidence" value="ECO:0007669"/>
    <property type="project" value="InterPro"/>
</dbReference>
<dbReference type="GO" id="GO:0005886">
    <property type="term" value="C:plasma membrane"/>
    <property type="evidence" value="ECO:0007669"/>
    <property type="project" value="UniProtKB-SubCell"/>
</dbReference>
<dbReference type="PANTHER" id="PTHR38831">
    <property type="entry name" value="TYPE II SECRETION SYSTEM PROTEIN K"/>
    <property type="match status" value="1"/>
</dbReference>
<dbReference type="SUPFAM" id="SSF54523">
    <property type="entry name" value="Pili subunits"/>
    <property type="match status" value="1"/>
</dbReference>
<keyword evidence="15" id="KW-1185">Reference proteome</keyword>
<dbReference type="InterPro" id="IPR045584">
    <property type="entry name" value="Pilin-like"/>
</dbReference>
<dbReference type="AlphaFoldDB" id="S3EH67"/>
<dbReference type="Proteomes" id="UP000053688">
    <property type="component" value="Unassembled WGS sequence"/>
</dbReference>
<dbReference type="RefSeq" id="WP_016504164.1">
    <property type="nucleotide sequence ID" value="NZ_AMSD01000002.1"/>
</dbReference>
<evidence type="ECO:0000256" key="1">
    <source>
        <dbReference type="ARBA" id="ARBA00004533"/>
    </source>
</evidence>